<dbReference type="PANTHER" id="PTHR44845">
    <property type="entry name" value="CARRIER DOMAIN-CONTAINING PROTEIN"/>
    <property type="match status" value="1"/>
</dbReference>
<gene>
    <name evidence="4" type="ORF">JK364_54215</name>
</gene>
<feature type="domain" description="AMP-dependent synthetase/ligase" evidence="3">
    <location>
        <begin position="2"/>
        <end position="116"/>
    </location>
</feature>
<evidence type="ECO:0000256" key="2">
    <source>
        <dbReference type="ARBA" id="ARBA00022553"/>
    </source>
</evidence>
<feature type="non-terminal residue" evidence="4">
    <location>
        <position position="126"/>
    </location>
</feature>
<evidence type="ECO:0000313" key="5">
    <source>
        <dbReference type="Proteomes" id="UP000621510"/>
    </source>
</evidence>
<keyword evidence="1" id="KW-0596">Phosphopantetheine</keyword>
<dbReference type="PANTHER" id="PTHR44845:SF6">
    <property type="entry name" value="BETA-ALANINE-ACTIVATING ENZYME"/>
    <property type="match status" value="1"/>
</dbReference>
<keyword evidence="5" id="KW-1185">Reference proteome</keyword>
<dbReference type="Proteomes" id="UP000621510">
    <property type="component" value="Unassembled WGS sequence"/>
</dbReference>
<organism evidence="4 5">
    <name type="scientific">Streptomyces endocoffeicus</name>
    <dbReference type="NCBI Taxonomy" id="2898945"/>
    <lineage>
        <taxon>Bacteria</taxon>
        <taxon>Bacillati</taxon>
        <taxon>Actinomycetota</taxon>
        <taxon>Actinomycetes</taxon>
        <taxon>Kitasatosporales</taxon>
        <taxon>Streptomycetaceae</taxon>
        <taxon>Streptomyces</taxon>
    </lineage>
</organism>
<reference evidence="4 5" key="1">
    <citation type="submission" date="2021-01" db="EMBL/GenBank/DDBJ databases">
        <title>WGS of actinomycetes isolated from Thailand.</title>
        <authorList>
            <person name="Thawai C."/>
        </authorList>
    </citation>
    <scope>NUCLEOTIDE SEQUENCE [LARGE SCALE GENOMIC DNA]</scope>
    <source>
        <strain evidence="4 5">CA3R110</strain>
    </source>
</reference>
<protein>
    <submittedName>
        <fullName evidence="4">AMP-binding protein</fullName>
    </submittedName>
</protein>
<evidence type="ECO:0000256" key="1">
    <source>
        <dbReference type="ARBA" id="ARBA00022450"/>
    </source>
</evidence>
<proteinExistence type="predicted"/>
<comment type="caution">
    <text evidence="4">The sequence shown here is derived from an EMBL/GenBank/DDBJ whole genome shotgun (WGS) entry which is preliminary data.</text>
</comment>
<name>A0ABS1Q9T5_9ACTN</name>
<evidence type="ECO:0000313" key="4">
    <source>
        <dbReference type="EMBL" id="MBL1121119.1"/>
    </source>
</evidence>
<sequence>MERAPDTVAVVCEDQRWTYREVNERANQLARLLLQAGAGPERRIALALPRSAQTITAILAVLKTGAAYVPLDPDYPRERLAYLLRDSDPTALITTTDIAATLPTPNHTTPRVLLDHPDTTARLQTL</sequence>
<dbReference type="RefSeq" id="WP_201858848.1">
    <property type="nucleotide sequence ID" value="NZ_JAERRG010000137.1"/>
</dbReference>
<dbReference type="EMBL" id="JAERRG010000137">
    <property type="protein sequence ID" value="MBL1121119.1"/>
    <property type="molecule type" value="Genomic_DNA"/>
</dbReference>
<dbReference type="Pfam" id="PF00501">
    <property type="entry name" value="AMP-binding"/>
    <property type="match status" value="1"/>
</dbReference>
<dbReference type="InterPro" id="IPR000873">
    <property type="entry name" value="AMP-dep_synth/lig_dom"/>
</dbReference>
<accession>A0ABS1Q9T5</accession>
<dbReference type="Gene3D" id="3.40.50.980">
    <property type="match status" value="2"/>
</dbReference>
<keyword evidence="2" id="KW-0597">Phosphoprotein</keyword>
<evidence type="ECO:0000259" key="3">
    <source>
        <dbReference type="Pfam" id="PF00501"/>
    </source>
</evidence>
<dbReference type="SUPFAM" id="SSF56801">
    <property type="entry name" value="Acetyl-CoA synthetase-like"/>
    <property type="match status" value="1"/>
</dbReference>